<proteinExistence type="predicted"/>
<reference evidence="2" key="1">
    <citation type="submission" date="2025-08" db="UniProtKB">
        <authorList>
            <consortium name="RefSeq"/>
        </authorList>
    </citation>
    <scope>IDENTIFICATION</scope>
</reference>
<evidence type="ECO:0000256" key="1">
    <source>
        <dbReference type="SAM" id="MobiDB-lite"/>
    </source>
</evidence>
<accession>A0A1S4CYF5</accession>
<dbReference type="AlphaFoldDB" id="A0A1S4CYF5"/>
<dbReference type="OrthoDB" id="1748369at2759"/>
<dbReference type="KEGG" id="nta:107823848"/>
<evidence type="ECO:0000313" key="2">
    <source>
        <dbReference type="RefSeq" id="XP_016506034.1"/>
    </source>
</evidence>
<dbReference type="CDD" id="cd00303">
    <property type="entry name" value="retropepsin_like"/>
    <property type="match status" value="1"/>
</dbReference>
<feature type="region of interest" description="Disordered" evidence="1">
    <location>
        <begin position="120"/>
        <end position="156"/>
    </location>
</feature>
<dbReference type="PaxDb" id="4097-A0A1S4CYF5"/>
<name>A0A1S4CYF5_TOBAC</name>
<sequence>MPDIPKYDGTTDPREHVIVFTTGVKGNDLTKQEIELVLVKKFGETLTKGELMWEFVDRFQRERMMLPRVPDNSAAMAFASNLNEKSLEATGRLKESLREFPETTWNDVYNRYSTKLRIEEDTVAQPRADEKPGSRRSESERRSGKNRFKKERDARNNDYSTQVRIGDYSFNISTSELVVVLRGMGDKVRWPKEMRSDTNKRNPDFWCEFHNDHGHRITDYRCLQGEVEHLLKQGYLTDLFSEKGRQSYMKNRQEPPKPPSTKRTVNIITGGDKVNDVTYTAVKKTSKVTATHGKRVHQVLDGDSSSVNIILLRVVNEMQANDKVIPKIRSLFEFDNSSVVTKGEVVPTTFAEGVIKDTKFQVIDADMTYNIILGRPWIHDMDVVPSTLHQVIKFSSQWGIRRIRRDQQAS</sequence>
<feature type="compositionally biased region" description="Basic and acidic residues" evidence="1">
    <location>
        <begin position="127"/>
        <end position="143"/>
    </location>
</feature>
<protein>
    <recommendedName>
        <fullName evidence="3">Retrotransposon gag domain-containing protein</fullName>
    </recommendedName>
</protein>
<dbReference type="PANTHER" id="PTHR33240">
    <property type="entry name" value="OS08G0508500 PROTEIN"/>
    <property type="match status" value="1"/>
</dbReference>
<gene>
    <name evidence="2" type="primary">LOC107823848</name>
</gene>
<dbReference type="RefSeq" id="XP_016506034.1">
    <property type="nucleotide sequence ID" value="XM_016650548.1"/>
</dbReference>
<evidence type="ECO:0008006" key="3">
    <source>
        <dbReference type="Google" id="ProtNLM"/>
    </source>
</evidence>
<dbReference type="PANTHER" id="PTHR33240:SF8">
    <property type="entry name" value="OS03G0439900 PROTEIN"/>
    <property type="match status" value="1"/>
</dbReference>
<organism evidence="2">
    <name type="scientific">Nicotiana tabacum</name>
    <name type="common">Common tobacco</name>
    <dbReference type="NCBI Taxonomy" id="4097"/>
    <lineage>
        <taxon>Eukaryota</taxon>
        <taxon>Viridiplantae</taxon>
        <taxon>Streptophyta</taxon>
        <taxon>Embryophyta</taxon>
        <taxon>Tracheophyta</taxon>
        <taxon>Spermatophyta</taxon>
        <taxon>Magnoliopsida</taxon>
        <taxon>eudicotyledons</taxon>
        <taxon>Gunneridae</taxon>
        <taxon>Pentapetalae</taxon>
        <taxon>asterids</taxon>
        <taxon>lamiids</taxon>
        <taxon>Solanales</taxon>
        <taxon>Solanaceae</taxon>
        <taxon>Nicotianoideae</taxon>
        <taxon>Nicotianeae</taxon>
        <taxon>Nicotiana</taxon>
    </lineage>
</organism>